<evidence type="ECO:0000259" key="1">
    <source>
        <dbReference type="Pfam" id="PF00078"/>
    </source>
</evidence>
<dbReference type="Pfam" id="PF23088">
    <property type="entry name" value="DUF7047"/>
    <property type="match status" value="1"/>
</dbReference>
<dbReference type="PANTHER" id="PTHR33064">
    <property type="entry name" value="POL PROTEIN"/>
    <property type="match status" value="1"/>
</dbReference>
<organism evidence="3">
    <name type="scientific">Trichuris suis</name>
    <name type="common">pig whipworm</name>
    <dbReference type="NCBI Taxonomy" id="68888"/>
    <lineage>
        <taxon>Eukaryota</taxon>
        <taxon>Metazoa</taxon>
        <taxon>Ecdysozoa</taxon>
        <taxon>Nematoda</taxon>
        <taxon>Enoplea</taxon>
        <taxon>Dorylaimia</taxon>
        <taxon>Trichinellida</taxon>
        <taxon>Trichuridae</taxon>
        <taxon>Trichuris</taxon>
    </lineage>
</organism>
<evidence type="ECO:0000313" key="3">
    <source>
        <dbReference type="EMBL" id="KFD59762.1"/>
    </source>
</evidence>
<feature type="domain" description="Reverse transcriptase" evidence="1">
    <location>
        <begin position="142"/>
        <end position="258"/>
    </location>
</feature>
<dbReference type="InterPro" id="IPR043502">
    <property type="entry name" value="DNA/RNA_pol_sf"/>
</dbReference>
<dbReference type="PANTHER" id="PTHR33064:SF37">
    <property type="entry name" value="RIBONUCLEASE H"/>
    <property type="match status" value="1"/>
</dbReference>
<dbReference type="EMBL" id="KL367743">
    <property type="protein sequence ID" value="KFD59762.1"/>
    <property type="molecule type" value="Genomic_DNA"/>
</dbReference>
<dbReference type="Pfam" id="PF00078">
    <property type="entry name" value="RVT_1"/>
    <property type="match status" value="1"/>
</dbReference>
<dbReference type="SUPFAM" id="SSF56672">
    <property type="entry name" value="DNA/RNA polymerases"/>
    <property type="match status" value="1"/>
</dbReference>
<dbReference type="InterPro" id="IPR000477">
    <property type="entry name" value="RT_dom"/>
</dbReference>
<dbReference type="AlphaFoldDB" id="A0A085MRB6"/>
<feature type="domain" description="DUF7047" evidence="2">
    <location>
        <begin position="318"/>
        <end position="352"/>
    </location>
</feature>
<evidence type="ECO:0000259" key="2">
    <source>
        <dbReference type="Pfam" id="PF23088"/>
    </source>
</evidence>
<reference evidence="3" key="1">
    <citation type="journal article" date="2014" name="Nat. Genet.">
        <title>Genome and transcriptome of the porcine whipworm Trichuris suis.</title>
        <authorList>
            <person name="Jex A.R."/>
            <person name="Nejsum P."/>
            <person name="Schwarz E.M."/>
            <person name="Hu L."/>
            <person name="Young N.D."/>
            <person name="Hall R.S."/>
            <person name="Korhonen P.K."/>
            <person name="Liao S."/>
            <person name="Thamsborg S."/>
            <person name="Xia J."/>
            <person name="Xu P."/>
            <person name="Wang S."/>
            <person name="Scheerlinck J.P."/>
            <person name="Hofmann A."/>
            <person name="Sternberg P.W."/>
            <person name="Wang J."/>
            <person name="Gasser R.B."/>
        </authorList>
    </citation>
    <scope>NUCLEOTIDE SEQUENCE [LARGE SCALE GENOMIC DNA]</scope>
    <source>
        <strain evidence="3">DCEP-RM93F</strain>
    </source>
</reference>
<dbReference type="Gene3D" id="3.30.70.270">
    <property type="match status" value="1"/>
</dbReference>
<dbReference type="Gene3D" id="3.10.10.10">
    <property type="entry name" value="HIV Type 1 Reverse Transcriptase, subunit A, domain 1"/>
    <property type="match status" value="1"/>
</dbReference>
<accession>A0A085MRB6</accession>
<sequence>MVEAIIVRKRLLNFDFIIGMRGITALRGVAVDGEGQVQFGTGNPTLCASAEARIHIEKKDFFATYDPVTHVWTVAWKWSNGLAPGQLGNTREEYMPAVEIRKPYKEGLNRWIRSGWLVPYNKEELGPAKALIPLLAVTQRSKGKVRPVLDFRELNTSYIDAFTANSDVCAHKLREWRRQGENVSILDLKQAYLQIHVDKSLWPYQTVIIDGQRYCLTRLGFGLNVPPMIMTAVVNSVLSRDADIQRATSAYIDDIFVNENIVEATRVKQNLADYGLISKAPEKIADGARVLGLQVSRTHDGLTWTRGTKTSALPVWLTCRTVFSYCGELIGHYPVCNWLRTAVAFVKREANNMRPPNGTNQSMTTVFANNSTKSLML</sequence>
<dbReference type="InterPro" id="IPR055475">
    <property type="entry name" value="DUF7047"/>
</dbReference>
<protein>
    <recommendedName>
        <fullName evidence="4">Reverse transcriptase domain-containing protein</fullName>
    </recommendedName>
</protein>
<name>A0A085MRB6_9BILA</name>
<dbReference type="InterPro" id="IPR043128">
    <property type="entry name" value="Rev_trsase/Diguanyl_cyclase"/>
</dbReference>
<gene>
    <name evidence="3" type="ORF">M514_28059</name>
</gene>
<proteinExistence type="predicted"/>
<dbReference type="Proteomes" id="UP000030758">
    <property type="component" value="Unassembled WGS sequence"/>
</dbReference>
<dbReference type="InterPro" id="IPR051320">
    <property type="entry name" value="Viral_Replic_Matur_Polypro"/>
</dbReference>
<evidence type="ECO:0008006" key="4">
    <source>
        <dbReference type="Google" id="ProtNLM"/>
    </source>
</evidence>